<dbReference type="InterPro" id="IPR029063">
    <property type="entry name" value="SAM-dependent_MTases_sf"/>
</dbReference>
<dbReference type="SUPFAM" id="SSF53335">
    <property type="entry name" value="S-adenosyl-L-methionine-dependent methyltransferases"/>
    <property type="match status" value="1"/>
</dbReference>
<protein>
    <recommendedName>
        <fullName evidence="4">DNA (cytosine-5-)-methyltransferase</fullName>
    </recommendedName>
</protein>
<dbReference type="AlphaFoldDB" id="A0ABD3MJA1"/>
<evidence type="ECO:0008006" key="4">
    <source>
        <dbReference type="Google" id="ProtNLM"/>
    </source>
</evidence>
<reference evidence="2 3" key="1">
    <citation type="submission" date="2024-10" db="EMBL/GenBank/DDBJ databases">
        <title>Updated reference genomes for cyclostephanoid diatoms.</title>
        <authorList>
            <person name="Roberts W.R."/>
            <person name="Alverson A.J."/>
        </authorList>
    </citation>
    <scope>NUCLEOTIDE SEQUENCE [LARGE SCALE GENOMIC DNA]</scope>
    <source>
        <strain evidence="2 3">AJA276-08</strain>
    </source>
</reference>
<evidence type="ECO:0000313" key="2">
    <source>
        <dbReference type="EMBL" id="KAL3762247.1"/>
    </source>
</evidence>
<comment type="caution">
    <text evidence="2">The sequence shown here is derived from an EMBL/GenBank/DDBJ whole genome shotgun (WGS) entry which is preliminary data.</text>
</comment>
<keyword evidence="3" id="KW-1185">Reference proteome</keyword>
<dbReference type="Gene3D" id="3.40.50.150">
    <property type="entry name" value="Vaccinia Virus protein VP39"/>
    <property type="match status" value="1"/>
</dbReference>
<accession>A0ABD3MJA1</accession>
<dbReference type="Proteomes" id="UP001530315">
    <property type="component" value="Unassembled WGS sequence"/>
</dbReference>
<proteinExistence type="predicted"/>
<dbReference type="EMBL" id="JALLAZ020001833">
    <property type="protein sequence ID" value="KAL3762247.1"/>
    <property type="molecule type" value="Genomic_DNA"/>
</dbReference>
<sequence>MECKKDSNGSEFYDTSRQLQTELRQIGIDAIMLLQEMLFNLGERTSIVDAPSDKEQPPRRENDGNKGIVISAMKELGLSPRQISDLFARLKCKNGKYSINDALMMKRQIEEEEQIDSSDSGSDGESCEDDNVRSGDDGSTDTQPLALLGSRVRTVFEDGREYEGTISHVHYRVVYDDGETETLESEAEVGKKLVCNDMVLGSSLCNELRCLELFSGCSLLSTLCRRKGMNCTSIDHDANSNATIKADFSSEYIQSMLASQIFDYIHASPVCSTYSYLAGGKHRDSNNYNKTQESHEADGLLWLLYSFIAKQLKKSKRITVTIENPRGWMSRGNIMKDLFEKKLGFNRYLIYYCQFGRSEKKPTNIWTNDDKLGKILEAIGGTCNCPPPHEDGVRGAGTKNFAALPMKLCEVISEYVTSKHSQLRFDDVLLRSDRHDGIRT</sequence>
<evidence type="ECO:0000313" key="3">
    <source>
        <dbReference type="Proteomes" id="UP001530315"/>
    </source>
</evidence>
<feature type="compositionally biased region" description="Basic and acidic residues" evidence="1">
    <location>
        <begin position="51"/>
        <end position="64"/>
    </location>
</feature>
<feature type="region of interest" description="Disordered" evidence="1">
    <location>
        <begin position="48"/>
        <end position="67"/>
    </location>
</feature>
<name>A0ABD3MJA1_9STRA</name>
<evidence type="ECO:0000256" key="1">
    <source>
        <dbReference type="SAM" id="MobiDB-lite"/>
    </source>
</evidence>
<feature type="region of interest" description="Disordered" evidence="1">
    <location>
        <begin position="111"/>
        <end position="144"/>
    </location>
</feature>
<organism evidence="2 3">
    <name type="scientific">Stephanodiscus triporus</name>
    <dbReference type="NCBI Taxonomy" id="2934178"/>
    <lineage>
        <taxon>Eukaryota</taxon>
        <taxon>Sar</taxon>
        <taxon>Stramenopiles</taxon>
        <taxon>Ochrophyta</taxon>
        <taxon>Bacillariophyta</taxon>
        <taxon>Coscinodiscophyceae</taxon>
        <taxon>Thalassiosirophycidae</taxon>
        <taxon>Stephanodiscales</taxon>
        <taxon>Stephanodiscaceae</taxon>
        <taxon>Stephanodiscus</taxon>
    </lineage>
</organism>
<gene>
    <name evidence="2" type="ORF">ACHAW5_007196</name>
</gene>